<dbReference type="AlphaFoldDB" id="A0A7W3PMI4"/>
<keyword evidence="2" id="KW-1185">Reference proteome</keyword>
<organism evidence="1 2">
    <name type="scientific">Microbacterium halimionae</name>
    <dbReference type="NCBI Taxonomy" id="1526413"/>
    <lineage>
        <taxon>Bacteria</taxon>
        <taxon>Bacillati</taxon>
        <taxon>Actinomycetota</taxon>
        <taxon>Actinomycetes</taxon>
        <taxon>Micrococcales</taxon>
        <taxon>Microbacteriaceae</taxon>
        <taxon>Microbacterium</taxon>
    </lineage>
</organism>
<gene>
    <name evidence="1" type="ORF">FHX48_002770</name>
</gene>
<dbReference type="EMBL" id="JACGWY010000009">
    <property type="protein sequence ID" value="MBA8817665.1"/>
    <property type="molecule type" value="Genomic_DNA"/>
</dbReference>
<name>A0A7W3PMI4_9MICO</name>
<proteinExistence type="predicted"/>
<sequence length="169" mass="17538">MAENDYLAEDCTWFCSAISGQGDYVVVASVNNSDGTGGVTQDQAVATLEVLAPVAAENAASEASRRQDRDGWLDDAQCVVTRDFIADATGTSPEVTVGLWPSHEPPLPGATIAAKATGVTVCSITSRSGDSSFYYLSPGAGWNWDHASANSVSLIEEGLPAGWQGAVLP</sequence>
<evidence type="ECO:0000313" key="1">
    <source>
        <dbReference type="EMBL" id="MBA8817665.1"/>
    </source>
</evidence>
<dbReference type="RefSeq" id="WP_167045993.1">
    <property type="nucleotide sequence ID" value="NZ_JAAOZB010000001.1"/>
</dbReference>
<protein>
    <submittedName>
        <fullName evidence="1">Uncharacterized protein</fullName>
    </submittedName>
</protein>
<evidence type="ECO:0000313" key="2">
    <source>
        <dbReference type="Proteomes" id="UP000526083"/>
    </source>
</evidence>
<reference evidence="1 2" key="1">
    <citation type="submission" date="2020-07" db="EMBL/GenBank/DDBJ databases">
        <title>Sequencing the genomes of 1000 actinobacteria strains.</title>
        <authorList>
            <person name="Klenk H.-P."/>
        </authorList>
    </citation>
    <scope>NUCLEOTIDE SEQUENCE [LARGE SCALE GENOMIC DNA]</scope>
    <source>
        <strain evidence="1 2">DSM 27576</strain>
    </source>
</reference>
<accession>A0A7W3PMI4</accession>
<dbReference type="Proteomes" id="UP000526083">
    <property type="component" value="Unassembled WGS sequence"/>
</dbReference>
<comment type="caution">
    <text evidence="1">The sequence shown here is derived from an EMBL/GenBank/DDBJ whole genome shotgun (WGS) entry which is preliminary data.</text>
</comment>